<dbReference type="EMBL" id="CP002830">
    <property type="protein sequence ID" value="AEI68662.1"/>
    <property type="molecule type" value="Genomic_DNA"/>
</dbReference>
<organism evidence="2 3">
    <name type="scientific">Myxococcus fulvus (strain ATCC BAA-855 / HW-1)</name>
    <dbReference type="NCBI Taxonomy" id="483219"/>
    <lineage>
        <taxon>Bacteria</taxon>
        <taxon>Pseudomonadati</taxon>
        <taxon>Myxococcota</taxon>
        <taxon>Myxococcia</taxon>
        <taxon>Myxococcales</taxon>
        <taxon>Cystobacterineae</taxon>
        <taxon>Myxococcaceae</taxon>
        <taxon>Myxococcus</taxon>
    </lineage>
</organism>
<proteinExistence type="predicted"/>
<evidence type="ECO:0000313" key="3">
    <source>
        <dbReference type="Proteomes" id="UP000000488"/>
    </source>
</evidence>
<evidence type="ECO:0000313" key="2">
    <source>
        <dbReference type="EMBL" id="AEI68662.1"/>
    </source>
</evidence>
<dbReference type="HOGENOM" id="CLU_3155190_0_0_7"/>
<accession>F8CGC7</accession>
<name>F8CGC7_MYXFH</name>
<sequence>MSSRFVQRQSRAPNPGREGGAGGVGVEVSDEEGIWGAVVITLEGKAAG</sequence>
<dbReference type="Proteomes" id="UP000000488">
    <property type="component" value="Chromosome"/>
</dbReference>
<feature type="region of interest" description="Disordered" evidence="1">
    <location>
        <begin position="1"/>
        <end position="27"/>
    </location>
</feature>
<reference evidence="2 3" key="1">
    <citation type="journal article" date="2011" name="J. Bacteriol.">
        <title>Genome sequence of the halotolerant marine bacterium Myxococcus fulvus HW-1.</title>
        <authorList>
            <person name="Li Z.F."/>
            <person name="Li X."/>
            <person name="Liu H."/>
            <person name="Liu X."/>
            <person name="Han K."/>
            <person name="Wu Z.H."/>
            <person name="Hu W."/>
            <person name="Li F.F."/>
            <person name="Li Y.Z."/>
        </authorList>
    </citation>
    <scope>NUCLEOTIDE SEQUENCE [LARGE SCALE GENOMIC DNA]</scope>
    <source>
        <strain evidence="3">ATCC BAA-855 / HW-1</strain>
    </source>
</reference>
<evidence type="ECO:0000256" key="1">
    <source>
        <dbReference type="SAM" id="MobiDB-lite"/>
    </source>
</evidence>
<feature type="compositionally biased region" description="Polar residues" evidence="1">
    <location>
        <begin position="1"/>
        <end position="12"/>
    </location>
</feature>
<dbReference type="STRING" id="483219.LILAB_33905"/>
<gene>
    <name evidence="2" type="ordered locus">LILAB_33905</name>
</gene>
<protein>
    <submittedName>
        <fullName evidence="2">Uncharacterized protein</fullName>
    </submittedName>
</protein>
<dbReference type="KEGG" id="mfu:LILAB_33905"/>
<dbReference type="AlphaFoldDB" id="F8CGC7"/>